<evidence type="ECO:0000256" key="2">
    <source>
        <dbReference type="ARBA" id="ARBA00023315"/>
    </source>
</evidence>
<dbReference type="RefSeq" id="WP_048929707.1">
    <property type="nucleotide sequence ID" value="NZ_KQ235877.1"/>
</dbReference>
<dbReference type="OrthoDB" id="273614at2"/>
<dbReference type="InterPro" id="IPR016181">
    <property type="entry name" value="Acyl_CoA_acyltransferase"/>
</dbReference>
<dbReference type="SUPFAM" id="SSF55729">
    <property type="entry name" value="Acyl-CoA N-acyltransferases (Nat)"/>
    <property type="match status" value="2"/>
</dbReference>
<evidence type="ECO:0000313" key="5">
    <source>
        <dbReference type="Proteomes" id="UP000037392"/>
    </source>
</evidence>
<dbReference type="InterPro" id="IPR050832">
    <property type="entry name" value="Bact_Acetyltransf"/>
</dbReference>
<gene>
    <name evidence="4" type="ORF">HMPREF9470_01830</name>
</gene>
<dbReference type="GeneID" id="93164436"/>
<dbReference type="AlphaFoldDB" id="A0A0J9C9G8"/>
<accession>A0A0J9C9G8</accession>
<proteinExistence type="predicted"/>
<reference evidence="4 5" key="1">
    <citation type="submission" date="2011-04" db="EMBL/GenBank/DDBJ databases">
        <title>The Genome Sequence of Clostridium citroniae WAL-19142.</title>
        <authorList>
            <consortium name="The Broad Institute Genome Sequencing Platform"/>
            <person name="Earl A."/>
            <person name="Ward D."/>
            <person name="Feldgarden M."/>
            <person name="Gevers D."/>
            <person name="Warren Y.A."/>
            <person name="Tyrrell K.L."/>
            <person name="Citron D.M."/>
            <person name="Goldstein E.J."/>
            <person name="Daigneault M."/>
            <person name="Allen-Vercoe E."/>
            <person name="Young S.K."/>
            <person name="Zeng Q."/>
            <person name="Gargeya S."/>
            <person name="Fitzgerald M."/>
            <person name="Haas B."/>
            <person name="Abouelleil A."/>
            <person name="Alvarado L."/>
            <person name="Arachchi H.M."/>
            <person name="Berlin A."/>
            <person name="Brown A."/>
            <person name="Chapman S.B."/>
            <person name="Chen Z."/>
            <person name="Dunbar C."/>
            <person name="Freedman E."/>
            <person name="Gearin G."/>
            <person name="Gellesch M."/>
            <person name="Goldberg J."/>
            <person name="Griggs A."/>
            <person name="Gujja S."/>
            <person name="Heilman E.R."/>
            <person name="Heiman D."/>
            <person name="Howarth C."/>
            <person name="Larson L."/>
            <person name="Lui A."/>
            <person name="MacDonald P.J."/>
            <person name="Mehta T."/>
            <person name="Montmayeur A."/>
            <person name="Murphy C."/>
            <person name="Neiman D."/>
            <person name="Pearson M."/>
            <person name="Priest M."/>
            <person name="Roberts A."/>
            <person name="Saif S."/>
            <person name="Shea T."/>
            <person name="Shenoy N."/>
            <person name="Sisk P."/>
            <person name="Stolte C."/>
            <person name="Sykes S."/>
            <person name="White J."/>
            <person name="Yandava C."/>
            <person name="Wortman J."/>
            <person name="Nusbaum C."/>
            <person name="Birren B."/>
        </authorList>
    </citation>
    <scope>NUCLEOTIDE SEQUENCE [LARGE SCALE GENOMIC DNA]</scope>
    <source>
        <strain evidence="4 5">WAL-19142</strain>
    </source>
</reference>
<dbReference type="PROSITE" id="PS51186">
    <property type="entry name" value="GNAT"/>
    <property type="match status" value="2"/>
</dbReference>
<protein>
    <recommendedName>
        <fullName evidence="3">N-acetyltransferase domain-containing protein</fullName>
    </recommendedName>
</protein>
<dbReference type="Proteomes" id="UP000037392">
    <property type="component" value="Unassembled WGS sequence"/>
</dbReference>
<feature type="domain" description="N-acetyltransferase" evidence="3">
    <location>
        <begin position="180"/>
        <end position="312"/>
    </location>
</feature>
<comment type="caution">
    <text evidence="4">The sequence shown here is derived from an EMBL/GenBank/DDBJ whole genome shotgun (WGS) entry which is preliminary data.</text>
</comment>
<name>A0A0J9C9G8_9FIRM</name>
<keyword evidence="1" id="KW-0808">Transferase</keyword>
<organism evidence="4 5">
    <name type="scientific">[Clostridium] citroniae WAL-19142</name>
    <dbReference type="NCBI Taxonomy" id="742734"/>
    <lineage>
        <taxon>Bacteria</taxon>
        <taxon>Bacillati</taxon>
        <taxon>Bacillota</taxon>
        <taxon>Clostridia</taxon>
        <taxon>Lachnospirales</taxon>
        <taxon>Lachnospiraceae</taxon>
        <taxon>Enterocloster</taxon>
    </lineage>
</organism>
<sequence>MELLTYNQAYEAQVVELWNQELFADPITVHKFRRQALLDDNFDSDLCYVAREDEKTVGFLLATKRKFPYLERGTEPERGWINVMFVAGEYQGKGIGTELLVRAEGDLKARGAKNITLVAYSPSYFFPGVDTENYPGGASFFEKHGYVQGKTSYSMCKDLHGYRLSDETKKRLKKANEAGFCFKMFTYQYAVDLLNFARDEFGGGWKRNCLLTMQHDRAEDCILLVLDQQDQICGFCTRMIDENPMRFGPIGTAERVRNQGLGSILFDLAQLEMEKRGIYHLYFVSTDEPGRRFYERHGVHVFRTFKDYRKNL</sequence>
<dbReference type="Pfam" id="PF00583">
    <property type="entry name" value="Acetyltransf_1"/>
    <property type="match status" value="1"/>
</dbReference>
<feature type="domain" description="N-acetyltransferase" evidence="3">
    <location>
        <begin position="1"/>
        <end position="169"/>
    </location>
</feature>
<dbReference type="CDD" id="cd04301">
    <property type="entry name" value="NAT_SF"/>
    <property type="match status" value="2"/>
</dbReference>
<evidence type="ECO:0000259" key="3">
    <source>
        <dbReference type="PROSITE" id="PS51186"/>
    </source>
</evidence>
<dbReference type="InterPro" id="IPR000182">
    <property type="entry name" value="GNAT_dom"/>
</dbReference>
<dbReference type="PATRIC" id="fig|742734.4.peg.1963"/>
<dbReference type="GO" id="GO:0016747">
    <property type="term" value="F:acyltransferase activity, transferring groups other than amino-acyl groups"/>
    <property type="evidence" value="ECO:0007669"/>
    <property type="project" value="InterPro"/>
</dbReference>
<dbReference type="EMBL" id="ADLK01000017">
    <property type="protein sequence ID" value="KMW20986.1"/>
    <property type="molecule type" value="Genomic_DNA"/>
</dbReference>
<dbReference type="PANTHER" id="PTHR43877:SF2">
    <property type="entry name" value="AMINOALKYLPHOSPHONATE N-ACETYLTRANSFERASE-RELATED"/>
    <property type="match status" value="1"/>
</dbReference>
<dbReference type="PANTHER" id="PTHR43877">
    <property type="entry name" value="AMINOALKYLPHOSPHONATE N-ACETYLTRANSFERASE-RELATED-RELATED"/>
    <property type="match status" value="1"/>
</dbReference>
<dbReference type="Pfam" id="PF13508">
    <property type="entry name" value="Acetyltransf_7"/>
    <property type="match status" value="1"/>
</dbReference>
<evidence type="ECO:0000313" key="4">
    <source>
        <dbReference type="EMBL" id="KMW20986.1"/>
    </source>
</evidence>
<dbReference type="Gene3D" id="3.40.630.30">
    <property type="match status" value="2"/>
</dbReference>
<keyword evidence="2" id="KW-0012">Acyltransferase</keyword>
<evidence type="ECO:0000256" key="1">
    <source>
        <dbReference type="ARBA" id="ARBA00022679"/>
    </source>
</evidence>